<evidence type="ECO:0000256" key="2">
    <source>
        <dbReference type="ARBA" id="ARBA00022980"/>
    </source>
</evidence>
<dbReference type="GO" id="GO:0005840">
    <property type="term" value="C:ribosome"/>
    <property type="evidence" value="ECO:0007669"/>
    <property type="project" value="UniProtKB-KW"/>
</dbReference>
<keyword evidence="2" id="KW-0689">Ribosomal protein</keyword>
<dbReference type="GO" id="GO:0005739">
    <property type="term" value="C:mitochondrion"/>
    <property type="evidence" value="ECO:0007669"/>
    <property type="project" value="TreeGrafter"/>
</dbReference>
<dbReference type="VEuPathDB" id="VectorBase:AQUA007178"/>
<reference evidence="4" key="1">
    <citation type="submission" date="2020-05" db="UniProtKB">
        <authorList>
            <consortium name="EnsemblMetazoa"/>
        </authorList>
    </citation>
    <scope>IDENTIFICATION</scope>
    <source>
        <strain evidence="4">SANGQUA</strain>
    </source>
</reference>
<dbReference type="STRING" id="34691.A0A182XBI1"/>
<evidence type="ECO:0000313" key="5">
    <source>
        <dbReference type="Proteomes" id="UP000076407"/>
    </source>
</evidence>
<protein>
    <recommendedName>
        <fullName evidence="6">39S ribosomal protein L33, mitochondrial</fullName>
    </recommendedName>
</protein>
<organism evidence="4 5">
    <name type="scientific">Anopheles quadriannulatus</name>
    <name type="common">Mosquito</name>
    <dbReference type="NCBI Taxonomy" id="34691"/>
    <lineage>
        <taxon>Eukaryota</taxon>
        <taxon>Metazoa</taxon>
        <taxon>Ecdysozoa</taxon>
        <taxon>Arthropoda</taxon>
        <taxon>Hexapoda</taxon>
        <taxon>Insecta</taxon>
        <taxon>Pterygota</taxon>
        <taxon>Neoptera</taxon>
        <taxon>Endopterygota</taxon>
        <taxon>Diptera</taxon>
        <taxon>Nematocera</taxon>
        <taxon>Culicoidea</taxon>
        <taxon>Culicidae</taxon>
        <taxon>Anophelinae</taxon>
        <taxon>Anopheles</taxon>
    </lineage>
</organism>
<dbReference type="EnsemblMetazoa" id="AQUA007178-RA">
    <property type="protein sequence ID" value="AQUA007178-PA"/>
    <property type="gene ID" value="AQUA007178"/>
</dbReference>
<dbReference type="InterPro" id="IPR052008">
    <property type="entry name" value="Mitoribosomal_protein_bL33"/>
</dbReference>
<name>A0A182XBI1_ANOQN</name>
<dbReference type="InterPro" id="IPR038584">
    <property type="entry name" value="Ribosomal_bL33_sf"/>
</dbReference>
<proteinExistence type="inferred from homology"/>
<accession>A0A182XBI1</accession>
<evidence type="ECO:0008006" key="6">
    <source>
        <dbReference type="Google" id="ProtNLM"/>
    </source>
</evidence>
<dbReference type="AlphaFoldDB" id="A0A182XBI1"/>
<evidence type="ECO:0000256" key="3">
    <source>
        <dbReference type="ARBA" id="ARBA00023274"/>
    </source>
</evidence>
<dbReference type="Proteomes" id="UP000076407">
    <property type="component" value="Unassembled WGS sequence"/>
</dbReference>
<keyword evidence="5" id="KW-1185">Reference proteome</keyword>
<dbReference type="PANTHER" id="PTHR47037">
    <property type="entry name" value="39S RIBOSOMAL PROTEIN L33, MITOCHONDRIAL"/>
    <property type="match status" value="1"/>
</dbReference>
<dbReference type="Gene3D" id="2.20.28.120">
    <property type="entry name" value="Ribosomal protein L33"/>
    <property type="match status" value="1"/>
</dbReference>
<sequence length="67" mass="7852">MFITNILLKKAKSKNILVLMESAVSGHQFTMIRERLADKLELQRFDPYRPSWCWSRGGAEVMQLRIV</sequence>
<keyword evidence="3" id="KW-0687">Ribonucleoprotein</keyword>
<dbReference type="GO" id="GO:1990904">
    <property type="term" value="C:ribonucleoprotein complex"/>
    <property type="evidence" value="ECO:0007669"/>
    <property type="project" value="UniProtKB-KW"/>
</dbReference>
<dbReference type="PANTHER" id="PTHR47037:SF1">
    <property type="entry name" value="LARGE RIBOSOMAL SUBUNIT PROTEIN BL33M"/>
    <property type="match status" value="1"/>
</dbReference>
<comment type="similarity">
    <text evidence="1">Belongs to the bacterial ribosomal protein bL33 family.</text>
</comment>
<evidence type="ECO:0000256" key="1">
    <source>
        <dbReference type="ARBA" id="ARBA00007596"/>
    </source>
</evidence>
<evidence type="ECO:0000313" key="4">
    <source>
        <dbReference type="EnsemblMetazoa" id="AQUA007178-PA"/>
    </source>
</evidence>